<protein>
    <submittedName>
        <fullName evidence="2">Uncharacterized protein</fullName>
    </submittedName>
</protein>
<sequence>MLKTPTRANSLPIGSAPIVHASTTDGAQGLLSKWMMLGGDHSQNELHRPRARLNSQLAMGGSSRGEGHSHVPIHRSIRGYPLLG</sequence>
<dbReference type="AlphaFoldDB" id="A0A392MEA9"/>
<keyword evidence="3" id="KW-1185">Reference proteome</keyword>
<accession>A0A392MEA9</accession>
<dbReference type="Proteomes" id="UP000265520">
    <property type="component" value="Unassembled WGS sequence"/>
</dbReference>
<evidence type="ECO:0000313" key="3">
    <source>
        <dbReference type="Proteomes" id="UP000265520"/>
    </source>
</evidence>
<reference evidence="2 3" key="1">
    <citation type="journal article" date="2018" name="Front. Plant Sci.">
        <title>Red Clover (Trifolium pratense) and Zigzag Clover (T. medium) - A Picture of Genomic Similarities and Differences.</title>
        <authorList>
            <person name="Dluhosova J."/>
            <person name="Istvanek J."/>
            <person name="Nedelnik J."/>
            <person name="Repkova J."/>
        </authorList>
    </citation>
    <scope>NUCLEOTIDE SEQUENCE [LARGE SCALE GENOMIC DNA]</scope>
    <source>
        <strain evidence="3">cv. 10/8</strain>
        <tissue evidence="2">Leaf</tissue>
    </source>
</reference>
<feature type="region of interest" description="Disordered" evidence="1">
    <location>
        <begin position="58"/>
        <end position="84"/>
    </location>
</feature>
<name>A0A392MEA9_9FABA</name>
<organism evidence="2 3">
    <name type="scientific">Trifolium medium</name>
    <dbReference type="NCBI Taxonomy" id="97028"/>
    <lineage>
        <taxon>Eukaryota</taxon>
        <taxon>Viridiplantae</taxon>
        <taxon>Streptophyta</taxon>
        <taxon>Embryophyta</taxon>
        <taxon>Tracheophyta</taxon>
        <taxon>Spermatophyta</taxon>
        <taxon>Magnoliopsida</taxon>
        <taxon>eudicotyledons</taxon>
        <taxon>Gunneridae</taxon>
        <taxon>Pentapetalae</taxon>
        <taxon>rosids</taxon>
        <taxon>fabids</taxon>
        <taxon>Fabales</taxon>
        <taxon>Fabaceae</taxon>
        <taxon>Papilionoideae</taxon>
        <taxon>50 kb inversion clade</taxon>
        <taxon>NPAAA clade</taxon>
        <taxon>Hologalegina</taxon>
        <taxon>IRL clade</taxon>
        <taxon>Trifolieae</taxon>
        <taxon>Trifolium</taxon>
    </lineage>
</organism>
<evidence type="ECO:0000256" key="1">
    <source>
        <dbReference type="SAM" id="MobiDB-lite"/>
    </source>
</evidence>
<proteinExistence type="predicted"/>
<evidence type="ECO:0000313" key="2">
    <source>
        <dbReference type="EMBL" id="MCH84614.1"/>
    </source>
</evidence>
<dbReference type="EMBL" id="LXQA010007106">
    <property type="protein sequence ID" value="MCH84614.1"/>
    <property type="molecule type" value="Genomic_DNA"/>
</dbReference>
<gene>
    <name evidence="2" type="ORF">A2U01_0005446</name>
</gene>
<comment type="caution">
    <text evidence="2">The sequence shown here is derived from an EMBL/GenBank/DDBJ whole genome shotgun (WGS) entry which is preliminary data.</text>
</comment>